<dbReference type="RefSeq" id="WP_073879840.1">
    <property type="nucleotide sequence ID" value="NZ_MPNT01000038.1"/>
</dbReference>
<evidence type="ECO:0000256" key="3">
    <source>
        <dbReference type="ARBA" id="ARBA00022559"/>
    </source>
</evidence>
<dbReference type="AlphaFoldDB" id="A0A1Q4HIQ1"/>
<proteinExistence type="inferred from homology"/>
<comment type="caution">
    <text evidence="13">The sequence shown here is derived from an EMBL/GenBank/DDBJ whole genome shotgun (WGS) entry which is preliminary data.</text>
</comment>
<evidence type="ECO:0000256" key="11">
    <source>
        <dbReference type="ARBA" id="ARBA00049091"/>
    </source>
</evidence>
<dbReference type="SUPFAM" id="SSF52833">
    <property type="entry name" value="Thioredoxin-like"/>
    <property type="match status" value="1"/>
</dbReference>
<dbReference type="EC" id="1.11.1.24" evidence="2"/>
<dbReference type="InterPro" id="IPR036249">
    <property type="entry name" value="Thioredoxin-like_sf"/>
</dbReference>
<dbReference type="InterPro" id="IPR000866">
    <property type="entry name" value="AhpC/TSA"/>
</dbReference>
<comment type="similarity">
    <text evidence="9">Belongs to the peroxiredoxin family. BCP/PrxQ subfamily.</text>
</comment>
<dbReference type="Gene3D" id="3.40.30.10">
    <property type="entry name" value="Glutaredoxin"/>
    <property type="match status" value="1"/>
</dbReference>
<dbReference type="Proteomes" id="UP000186438">
    <property type="component" value="Unassembled WGS sequence"/>
</dbReference>
<feature type="domain" description="Thioredoxin" evidence="12">
    <location>
        <begin position="4"/>
        <end position="156"/>
    </location>
</feature>
<keyword evidence="14" id="KW-1185">Reference proteome</keyword>
<evidence type="ECO:0000256" key="5">
    <source>
        <dbReference type="ARBA" id="ARBA00023002"/>
    </source>
</evidence>
<reference evidence="13 14" key="1">
    <citation type="submission" date="2016-11" db="EMBL/GenBank/DDBJ databases">
        <title>Genome sequences of unsequenced Mycobacteria.</title>
        <authorList>
            <person name="Greninger A.L."/>
            <person name="Fang F."/>
            <person name="Jerome K.R."/>
        </authorList>
    </citation>
    <scope>NUCLEOTIDE SEQUENCE [LARGE SCALE GENOMIC DNA]</scope>
    <source>
        <strain evidence="13 14">M11</strain>
    </source>
</reference>
<sequence>MPRLSHGQLFPPLDIPAVGGGMISLPDDLTGSYGVILIYRGSWCPYCNAQLAAFSRALDALSEVNAKVVAFSVDDEDTSAALVAKRRLRFPVGHSVDADKVAAALGAYVNDDPHYLQSTGFILTPDGRVCLAVYSSGAIGRLVADDVIGFIRYVTEHPEAR</sequence>
<dbReference type="STRING" id="53378.BRW65_26205"/>
<evidence type="ECO:0000256" key="10">
    <source>
        <dbReference type="ARBA" id="ARBA00041373"/>
    </source>
</evidence>
<dbReference type="InterPro" id="IPR013766">
    <property type="entry name" value="Thioredoxin_domain"/>
</dbReference>
<gene>
    <name evidence="13" type="ORF">BRW65_26205</name>
</gene>
<keyword evidence="4" id="KW-0049">Antioxidant</keyword>
<dbReference type="PANTHER" id="PTHR42801:SF7">
    <property type="entry name" value="SLL1159 PROTEIN"/>
    <property type="match status" value="1"/>
</dbReference>
<evidence type="ECO:0000256" key="9">
    <source>
        <dbReference type="ARBA" id="ARBA00038489"/>
    </source>
</evidence>
<dbReference type="GO" id="GO:0045454">
    <property type="term" value="P:cell redox homeostasis"/>
    <property type="evidence" value="ECO:0007669"/>
    <property type="project" value="TreeGrafter"/>
</dbReference>
<dbReference type="OrthoDB" id="9809746at2"/>
<evidence type="ECO:0000256" key="1">
    <source>
        <dbReference type="ARBA" id="ARBA00003330"/>
    </source>
</evidence>
<name>A0A1Q4HIQ1_9MYCO</name>
<evidence type="ECO:0000313" key="13">
    <source>
        <dbReference type="EMBL" id="OJZ67377.1"/>
    </source>
</evidence>
<evidence type="ECO:0000256" key="2">
    <source>
        <dbReference type="ARBA" id="ARBA00013017"/>
    </source>
</evidence>
<evidence type="ECO:0000313" key="14">
    <source>
        <dbReference type="Proteomes" id="UP000186438"/>
    </source>
</evidence>
<protein>
    <recommendedName>
        <fullName evidence="2">thioredoxin-dependent peroxiredoxin</fullName>
        <ecNumber evidence="2">1.11.1.24</ecNumber>
    </recommendedName>
    <alternativeName>
        <fullName evidence="10">Bacterioferritin comigratory protein</fullName>
    </alternativeName>
    <alternativeName>
        <fullName evidence="8">Thioredoxin peroxidase</fullName>
    </alternativeName>
</protein>
<accession>A0A1Q4HIQ1</accession>
<evidence type="ECO:0000256" key="7">
    <source>
        <dbReference type="ARBA" id="ARBA00023284"/>
    </source>
</evidence>
<keyword evidence="5" id="KW-0560">Oxidoreductase</keyword>
<comment type="catalytic activity">
    <reaction evidence="11">
        <text>a hydroperoxide + [thioredoxin]-dithiol = an alcohol + [thioredoxin]-disulfide + H2O</text>
        <dbReference type="Rhea" id="RHEA:62620"/>
        <dbReference type="Rhea" id="RHEA-COMP:10698"/>
        <dbReference type="Rhea" id="RHEA-COMP:10700"/>
        <dbReference type="ChEBI" id="CHEBI:15377"/>
        <dbReference type="ChEBI" id="CHEBI:29950"/>
        <dbReference type="ChEBI" id="CHEBI:30879"/>
        <dbReference type="ChEBI" id="CHEBI:35924"/>
        <dbReference type="ChEBI" id="CHEBI:50058"/>
        <dbReference type="EC" id="1.11.1.24"/>
    </reaction>
</comment>
<dbReference type="GO" id="GO:0008379">
    <property type="term" value="F:thioredoxin peroxidase activity"/>
    <property type="evidence" value="ECO:0007669"/>
    <property type="project" value="TreeGrafter"/>
</dbReference>
<dbReference type="PANTHER" id="PTHR42801">
    <property type="entry name" value="THIOREDOXIN-DEPENDENT PEROXIDE REDUCTASE"/>
    <property type="match status" value="1"/>
</dbReference>
<comment type="function">
    <text evidence="1">Thiol-specific peroxidase that catalyzes the reduction of hydrogen peroxide and organic hydroperoxides to water and alcohols, respectively. Plays a role in cell protection against oxidative stress by detoxifying peroxides and as sensor of hydrogen peroxide-mediated signaling events.</text>
</comment>
<evidence type="ECO:0000259" key="12">
    <source>
        <dbReference type="PROSITE" id="PS51352"/>
    </source>
</evidence>
<dbReference type="PROSITE" id="PS51352">
    <property type="entry name" value="THIOREDOXIN_2"/>
    <property type="match status" value="1"/>
</dbReference>
<dbReference type="GO" id="GO:0005737">
    <property type="term" value="C:cytoplasm"/>
    <property type="evidence" value="ECO:0007669"/>
    <property type="project" value="TreeGrafter"/>
</dbReference>
<keyword evidence="3" id="KW-0575">Peroxidase</keyword>
<dbReference type="Pfam" id="PF00578">
    <property type="entry name" value="AhpC-TSA"/>
    <property type="match status" value="1"/>
</dbReference>
<evidence type="ECO:0000256" key="8">
    <source>
        <dbReference type="ARBA" id="ARBA00032824"/>
    </source>
</evidence>
<keyword evidence="7" id="KW-0676">Redox-active center</keyword>
<dbReference type="GO" id="GO:0034599">
    <property type="term" value="P:cellular response to oxidative stress"/>
    <property type="evidence" value="ECO:0007669"/>
    <property type="project" value="TreeGrafter"/>
</dbReference>
<keyword evidence="6" id="KW-1015">Disulfide bond</keyword>
<dbReference type="EMBL" id="MPNT01000038">
    <property type="protein sequence ID" value="OJZ67377.1"/>
    <property type="molecule type" value="Genomic_DNA"/>
</dbReference>
<evidence type="ECO:0000256" key="4">
    <source>
        <dbReference type="ARBA" id="ARBA00022862"/>
    </source>
</evidence>
<dbReference type="InterPro" id="IPR050924">
    <property type="entry name" value="Peroxiredoxin_BCP/PrxQ"/>
</dbReference>
<organism evidence="13 14">
    <name type="scientific">Mycobacterium paraffinicum</name>
    <dbReference type="NCBI Taxonomy" id="53378"/>
    <lineage>
        <taxon>Bacteria</taxon>
        <taxon>Bacillati</taxon>
        <taxon>Actinomycetota</taxon>
        <taxon>Actinomycetes</taxon>
        <taxon>Mycobacteriales</taxon>
        <taxon>Mycobacteriaceae</taxon>
        <taxon>Mycobacterium</taxon>
    </lineage>
</organism>
<evidence type="ECO:0000256" key="6">
    <source>
        <dbReference type="ARBA" id="ARBA00023157"/>
    </source>
</evidence>